<feature type="repeat" description="TPR" evidence="2">
    <location>
        <begin position="92"/>
        <end position="125"/>
    </location>
</feature>
<feature type="transmembrane region" description="Helical" evidence="4">
    <location>
        <begin position="41"/>
        <end position="60"/>
    </location>
</feature>
<keyword evidence="4" id="KW-0812">Transmembrane</keyword>
<evidence type="ECO:0000313" key="8">
    <source>
        <dbReference type="Proteomes" id="UP000008922"/>
    </source>
</evidence>
<dbReference type="SUPFAM" id="SSF53955">
    <property type="entry name" value="Lysozyme-like"/>
    <property type="match status" value="1"/>
</dbReference>
<evidence type="ECO:0000313" key="7">
    <source>
        <dbReference type="EMBL" id="BAJ63457.1"/>
    </source>
</evidence>
<sequence>MAFGKPALYWKNFLALSGFSPSIDIPLHFQYKHQYMFKKPLAVILLFSFLIISCGIPLQVGQQISLETPTANTALQPPTPEPSPTSSPTPLPSIRLELGESHLFMGDFDRAREEFQNILTTTNDEKIQAEALIELGKTSYLSRNYEQAIKELTQGITQNPQSKNAGTAWLHLALSFEALNKPDAASDAYAKLAEIIPPVLNDYIQEWRGDALLNAQRPAEAAQAYQMALDALPADTDAVWLKIKKARALARAQDTSTAISEFLSAYESTSNQYAKAQINFLLGQIYLNLGVPEQAYARFQDSVTNYPMAYDSYSGLVELIKAGQPVDELNRGLVDYFAGQYGLAVEAFTRYIDSQEAPSSTAFYYRGMSRFYMSEYGNAIADFDVIIEKNPNDRFWVKAYQQKAYILWAYLNDYQTAAQVLMDYVNKAGDIEDAPQILFEAGRIFERGNYLTKAVETWQECHEKFPAAEISRRALFLAGITLYRLNDFSQSRLIFQRFLILSDNPEDQAAAYLWVGKTYQAENNLQQAKIAWEQAVQRDPTGYYSQRASELLVGRSPFQSQNPINLAYDLNLEKEEAEAWLRTKFSIPPEVDLNDLSELRLSPAFQKGTILLELGMYEYALREFEKVRQQYLNDPVNTYKLTNFFLEKNLYRLAILSARRVLDLAGFDDASTLSAPRYFNHIRFGVYFKGLIQQAALKYNLNPLFLLSVIRQESLFDPAAISSANARGLMQIIPPTAQEIANQLQWPPNFDLQDLERPLVSIEFGASYLARQIRLFDGDLYAALASYNGGAGNTLIWRELANNDPDLFLEVIRFDETRQYIMNIVELYNLYRLFYEQKP</sequence>
<dbReference type="Pfam" id="PF09976">
    <property type="entry name" value="TPR_21"/>
    <property type="match status" value="1"/>
</dbReference>
<keyword evidence="4" id="KW-1133">Transmembrane helix</keyword>
<keyword evidence="8" id="KW-1185">Reference proteome</keyword>
<dbReference type="Pfam" id="PF01464">
    <property type="entry name" value="SLT"/>
    <property type="match status" value="1"/>
</dbReference>
<evidence type="ECO:0000256" key="3">
    <source>
        <dbReference type="SAM" id="MobiDB-lite"/>
    </source>
</evidence>
<dbReference type="Pfam" id="PF13181">
    <property type="entry name" value="TPR_8"/>
    <property type="match status" value="1"/>
</dbReference>
<dbReference type="AlphaFoldDB" id="E8N4U3"/>
<dbReference type="Proteomes" id="UP000008922">
    <property type="component" value="Chromosome"/>
</dbReference>
<dbReference type="GO" id="GO:0008933">
    <property type="term" value="F:peptidoglycan lytic transglycosylase activity"/>
    <property type="evidence" value="ECO:0007669"/>
    <property type="project" value="InterPro"/>
</dbReference>
<dbReference type="STRING" id="926569.ANT_14290"/>
<dbReference type="InterPro" id="IPR019734">
    <property type="entry name" value="TPR_rpt"/>
</dbReference>
<feature type="repeat" description="TPR" evidence="2">
    <location>
        <begin position="360"/>
        <end position="393"/>
    </location>
</feature>
<feature type="domain" description="Transglycosylase SLT" evidence="5">
    <location>
        <begin position="691"/>
        <end position="802"/>
    </location>
</feature>
<evidence type="ECO:0000256" key="1">
    <source>
        <dbReference type="ARBA" id="ARBA00007734"/>
    </source>
</evidence>
<keyword evidence="2" id="KW-0802">TPR repeat</keyword>
<evidence type="ECO:0000256" key="4">
    <source>
        <dbReference type="SAM" id="Phobius"/>
    </source>
</evidence>
<dbReference type="KEGG" id="atm:ANT_14290"/>
<dbReference type="SMART" id="SM00028">
    <property type="entry name" value="TPR"/>
    <property type="match status" value="10"/>
</dbReference>
<proteinExistence type="inferred from homology"/>
<dbReference type="InterPro" id="IPR008258">
    <property type="entry name" value="Transglycosylase_SLT_dom_1"/>
</dbReference>
<dbReference type="InterPro" id="IPR011990">
    <property type="entry name" value="TPR-like_helical_dom_sf"/>
</dbReference>
<dbReference type="PANTHER" id="PTHR37423">
    <property type="entry name" value="SOLUBLE LYTIC MUREIN TRANSGLYCOSYLASE-RELATED"/>
    <property type="match status" value="1"/>
</dbReference>
<evidence type="ECO:0008006" key="9">
    <source>
        <dbReference type="Google" id="ProtNLM"/>
    </source>
</evidence>
<feature type="repeat" description="TPR" evidence="2">
    <location>
        <begin position="129"/>
        <end position="162"/>
    </location>
</feature>
<feature type="repeat" description="TPR" evidence="2">
    <location>
        <begin position="509"/>
        <end position="542"/>
    </location>
</feature>
<dbReference type="SUPFAM" id="SSF48452">
    <property type="entry name" value="TPR-like"/>
    <property type="match status" value="4"/>
</dbReference>
<feature type="compositionally biased region" description="Pro residues" evidence="3">
    <location>
        <begin position="77"/>
        <end position="91"/>
    </location>
</feature>
<evidence type="ECO:0000256" key="2">
    <source>
        <dbReference type="PROSITE-ProRule" id="PRU00339"/>
    </source>
</evidence>
<dbReference type="Gene3D" id="1.10.530.10">
    <property type="match status" value="1"/>
</dbReference>
<dbReference type="InterPro" id="IPR023346">
    <property type="entry name" value="Lysozyme-like_dom_sf"/>
</dbReference>
<feature type="domain" description="Ancillary SecYEG translocon subunit/Cell division coordinator CpoB TPR" evidence="6">
    <location>
        <begin position="107"/>
        <end position="243"/>
    </location>
</feature>
<dbReference type="EMBL" id="AP012029">
    <property type="protein sequence ID" value="BAJ63457.1"/>
    <property type="molecule type" value="Genomic_DNA"/>
</dbReference>
<comment type="similarity">
    <text evidence="1">Belongs to the transglycosylase Slt family.</text>
</comment>
<evidence type="ECO:0000259" key="6">
    <source>
        <dbReference type="Pfam" id="PF09976"/>
    </source>
</evidence>
<protein>
    <recommendedName>
        <fullName evidence="9">Transglycosylase SLT domain-containing protein</fullName>
    </recommendedName>
</protein>
<evidence type="ECO:0000259" key="5">
    <source>
        <dbReference type="Pfam" id="PF01464"/>
    </source>
</evidence>
<gene>
    <name evidence="7" type="ordered locus">ANT_14290</name>
</gene>
<dbReference type="CDD" id="cd13401">
    <property type="entry name" value="Slt70-like"/>
    <property type="match status" value="1"/>
</dbReference>
<dbReference type="InParanoid" id="E8N4U3"/>
<dbReference type="PROSITE" id="PS50005">
    <property type="entry name" value="TPR"/>
    <property type="match status" value="4"/>
</dbReference>
<dbReference type="HOGENOM" id="CLU_013746_1_0_0"/>
<dbReference type="InterPro" id="IPR000189">
    <property type="entry name" value="Transglyc_AS"/>
</dbReference>
<dbReference type="InterPro" id="IPR018704">
    <property type="entry name" value="SecYEG/CpoB_TPR"/>
</dbReference>
<dbReference type="Pfam" id="PF13174">
    <property type="entry name" value="TPR_6"/>
    <property type="match status" value="1"/>
</dbReference>
<feature type="region of interest" description="Disordered" evidence="3">
    <location>
        <begin position="71"/>
        <end position="92"/>
    </location>
</feature>
<reference evidence="7 8" key="1">
    <citation type="submission" date="2010-12" db="EMBL/GenBank/DDBJ databases">
        <title>Whole genome sequence of Anaerolinea thermophila UNI-1.</title>
        <authorList>
            <person name="Narita-Yamada S."/>
            <person name="Kishi E."/>
            <person name="Watanabe Y."/>
            <person name="Takasaki K."/>
            <person name="Ankai A."/>
            <person name="Oguchi A."/>
            <person name="Fukui S."/>
            <person name="Takahashi M."/>
            <person name="Yashiro I."/>
            <person name="Hosoyama A."/>
            <person name="Sekiguchi Y."/>
            <person name="Hanada S."/>
            <person name="Fujita N."/>
        </authorList>
    </citation>
    <scope>NUCLEOTIDE SEQUENCE [LARGE SCALE GENOMIC DNA]</scope>
    <source>
        <strain evidence="8">DSM 14523 / JCM 11388 / NBRC 100420 / UNI-1</strain>
    </source>
</reference>
<organism evidence="7 8">
    <name type="scientific">Anaerolinea thermophila (strain DSM 14523 / JCM 11388 / NBRC 100420 / UNI-1)</name>
    <dbReference type="NCBI Taxonomy" id="926569"/>
    <lineage>
        <taxon>Bacteria</taxon>
        <taxon>Bacillati</taxon>
        <taxon>Chloroflexota</taxon>
        <taxon>Anaerolineae</taxon>
        <taxon>Anaerolineales</taxon>
        <taxon>Anaerolineaceae</taxon>
        <taxon>Anaerolinea</taxon>
    </lineage>
</organism>
<dbReference type="GO" id="GO:0000270">
    <property type="term" value="P:peptidoglycan metabolic process"/>
    <property type="evidence" value="ECO:0007669"/>
    <property type="project" value="InterPro"/>
</dbReference>
<accession>E8N4U3</accession>
<keyword evidence="4" id="KW-0472">Membrane</keyword>
<dbReference type="eggNOG" id="COG0457">
    <property type="taxonomic scope" value="Bacteria"/>
</dbReference>
<dbReference type="GO" id="GO:0016020">
    <property type="term" value="C:membrane"/>
    <property type="evidence" value="ECO:0007669"/>
    <property type="project" value="InterPro"/>
</dbReference>
<dbReference type="eggNOG" id="COG0741">
    <property type="taxonomic scope" value="Bacteria"/>
</dbReference>
<dbReference type="PROSITE" id="PS00922">
    <property type="entry name" value="TRANSGLYCOSYLASE"/>
    <property type="match status" value="1"/>
</dbReference>
<dbReference type="PANTHER" id="PTHR37423:SF2">
    <property type="entry name" value="MEMBRANE-BOUND LYTIC MUREIN TRANSGLYCOSYLASE C"/>
    <property type="match status" value="1"/>
</dbReference>
<dbReference type="Gene3D" id="1.25.40.10">
    <property type="entry name" value="Tetratricopeptide repeat domain"/>
    <property type="match status" value="4"/>
</dbReference>
<name>E8N4U3_ANATU</name>